<dbReference type="AlphaFoldDB" id="A0A423XFR8"/>
<feature type="signal peptide" evidence="2">
    <location>
        <begin position="1"/>
        <end position="50"/>
    </location>
</feature>
<feature type="compositionally biased region" description="Basic residues" evidence="1">
    <location>
        <begin position="116"/>
        <end position="125"/>
    </location>
</feature>
<dbReference type="STRING" id="1230097.A0A423XFR8"/>
<dbReference type="Proteomes" id="UP000285146">
    <property type="component" value="Unassembled WGS sequence"/>
</dbReference>
<keyword evidence="2" id="KW-0732">Signal</keyword>
<feature type="compositionally biased region" description="Basic and acidic residues" evidence="1">
    <location>
        <begin position="75"/>
        <end position="88"/>
    </location>
</feature>
<proteinExistence type="predicted"/>
<name>A0A423XFR8_9PEZI</name>
<evidence type="ECO:0000256" key="2">
    <source>
        <dbReference type="SAM" id="SignalP"/>
    </source>
</evidence>
<comment type="caution">
    <text evidence="3">The sequence shown here is derived from an EMBL/GenBank/DDBJ whole genome shotgun (WGS) entry which is preliminary data.</text>
</comment>
<protein>
    <submittedName>
        <fullName evidence="3">Uncharacterized protein</fullName>
    </submittedName>
</protein>
<evidence type="ECO:0000313" key="4">
    <source>
        <dbReference type="Proteomes" id="UP000285146"/>
    </source>
</evidence>
<evidence type="ECO:0000256" key="1">
    <source>
        <dbReference type="SAM" id="MobiDB-lite"/>
    </source>
</evidence>
<gene>
    <name evidence="3" type="ORF">VPNG_03354</name>
</gene>
<feature type="region of interest" description="Disordered" evidence="1">
    <location>
        <begin position="56"/>
        <end position="125"/>
    </location>
</feature>
<organism evidence="3 4">
    <name type="scientific">Cytospora leucostoma</name>
    <dbReference type="NCBI Taxonomy" id="1230097"/>
    <lineage>
        <taxon>Eukaryota</taxon>
        <taxon>Fungi</taxon>
        <taxon>Dikarya</taxon>
        <taxon>Ascomycota</taxon>
        <taxon>Pezizomycotina</taxon>
        <taxon>Sordariomycetes</taxon>
        <taxon>Sordariomycetidae</taxon>
        <taxon>Diaporthales</taxon>
        <taxon>Cytosporaceae</taxon>
        <taxon>Cytospora</taxon>
    </lineage>
</organism>
<evidence type="ECO:0000313" key="3">
    <source>
        <dbReference type="EMBL" id="ROW15030.1"/>
    </source>
</evidence>
<dbReference type="EMBL" id="LKEB01000011">
    <property type="protein sequence ID" value="ROW15030.1"/>
    <property type="molecule type" value="Genomic_DNA"/>
</dbReference>
<reference evidence="3 4" key="1">
    <citation type="submission" date="2015-09" db="EMBL/GenBank/DDBJ databases">
        <title>Host preference determinants of Valsa canker pathogens revealed by comparative genomics.</title>
        <authorList>
            <person name="Yin Z."/>
            <person name="Huang L."/>
        </authorList>
    </citation>
    <scope>NUCLEOTIDE SEQUENCE [LARGE SCALE GENOMIC DNA]</scope>
    <source>
        <strain evidence="3 4">SXYLt</strain>
    </source>
</reference>
<feature type="compositionally biased region" description="Basic residues" evidence="1">
    <location>
        <begin position="62"/>
        <end position="73"/>
    </location>
</feature>
<sequence>MHAPSIISLLVSGLAASTVAGWTLGTPGTGPGLACRSVALLAAAVGPALALPVDVAVEPRHHQGKGGKKKNNNKRQGDDGLEVREPHHQGKGGKKKNNNKRQEGEHDLEAREPHHQGKGGKKKNN</sequence>
<keyword evidence="4" id="KW-1185">Reference proteome</keyword>
<feature type="compositionally biased region" description="Basic residues" evidence="1">
    <location>
        <begin position="89"/>
        <end position="99"/>
    </location>
</feature>
<feature type="compositionally biased region" description="Basic and acidic residues" evidence="1">
    <location>
        <begin position="100"/>
        <end position="115"/>
    </location>
</feature>
<dbReference type="InParanoid" id="A0A423XFR8"/>
<feature type="chain" id="PRO_5019313165" evidence="2">
    <location>
        <begin position="51"/>
        <end position="125"/>
    </location>
</feature>
<accession>A0A423XFR8</accession>